<evidence type="ECO:0000256" key="1">
    <source>
        <dbReference type="SAM" id="SignalP"/>
    </source>
</evidence>
<dbReference type="AlphaFoldDB" id="A0A1V9VBX2"/>
<sequence>MKKNIVLSIVFFSILFFSVHSFAFEFFNDEKNCVITSKQCATEFNTSSVDTEVCEKHHKCHHSYVLNQNDYISKFEFRNINETLKATNYIFQFSTFLLKPPII</sequence>
<evidence type="ECO:0000313" key="2">
    <source>
        <dbReference type="EMBL" id="OQR41542.1"/>
    </source>
</evidence>
<keyword evidence="1" id="KW-0732">Signal</keyword>
<organism evidence="2 3">
    <name type="scientific">Aliarcobacter cryaerophilus</name>
    <dbReference type="NCBI Taxonomy" id="28198"/>
    <lineage>
        <taxon>Bacteria</taxon>
        <taxon>Pseudomonadati</taxon>
        <taxon>Campylobacterota</taxon>
        <taxon>Epsilonproteobacteria</taxon>
        <taxon>Campylobacterales</taxon>
        <taxon>Arcobacteraceae</taxon>
        <taxon>Aliarcobacter</taxon>
    </lineage>
</organism>
<dbReference type="RefSeq" id="WP_081560605.1">
    <property type="nucleotide sequence ID" value="NZ_JAMXEF010000013.1"/>
</dbReference>
<name>A0A1V9VBX2_9BACT</name>
<proteinExistence type="predicted"/>
<evidence type="ECO:0000313" key="3">
    <source>
        <dbReference type="Proteomes" id="UP000192599"/>
    </source>
</evidence>
<gene>
    <name evidence="2" type="ORF">AS859_05135</name>
</gene>
<comment type="caution">
    <text evidence="2">The sequence shown here is derived from an EMBL/GenBank/DDBJ whole genome shotgun (WGS) entry which is preliminary data.</text>
</comment>
<protein>
    <submittedName>
        <fullName evidence="2">Uncharacterized protein</fullName>
    </submittedName>
</protein>
<feature type="signal peptide" evidence="1">
    <location>
        <begin position="1"/>
        <end position="23"/>
    </location>
</feature>
<reference evidence="2 3" key="1">
    <citation type="submission" date="2017-04" db="EMBL/GenBank/DDBJ databases">
        <title>Accumulation and expression of multiple antibiotic resistance genes in Arcobacter cryaerophilus that thrives in sewage.</title>
        <authorList>
            <person name="Millar J.A."/>
            <person name="Raghavan R."/>
        </authorList>
    </citation>
    <scope>NUCLEOTIDE SEQUENCE [LARGE SCALE GENOMIC DNA]</scope>
    <source>
        <strain evidence="2 3">AZT-1</strain>
    </source>
</reference>
<dbReference type="EMBL" id="LNTC01000048">
    <property type="protein sequence ID" value="OQR41542.1"/>
    <property type="molecule type" value="Genomic_DNA"/>
</dbReference>
<accession>A0A1V9VBX2</accession>
<feature type="chain" id="PRO_5012912777" evidence="1">
    <location>
        <begin position="24"/>
        <end position="103"/>
    </location>
</feature>
<dbReference type="Proteomes" id="UP000192599">
    <property type="component" value="Unassembled WGS sequence"/>
</dbReference>